<name>A0A1G1ZNR4_9BACT</name>
<keyword evidence="1" id="KW-1133">Transmembrane helix</keyword>
<feature type="transmembrane region" description="Helical" evidence="1">
    <location>
        <begin position="6"/>
        <end position="25"/>
    </location>
</feature>
<evidence type="ECO:0000313" key="3">
    <source>
        <dbReference type="Proteomes" id="UP000177942"/>
    </source>
</evidence>
<evidence type="ECO:0000256" key="1">
    <source>
        <dbReference type="SAM" id="Phobius"/>
    </source>
</evidence>
<gene>
    <name evidence="2" type="ORF">A3A16_02445</name>
</gene>
<proteinExistence type="predicted"/>
<feature type="transmembrane region" description="Helical" evidence="1">
    <location>
        <begin position="62"/>
        <end position="84"/>
    </location>
</feature>
<dbReference type="Proteomes" id="UP000177942">
    <property type="component" value="Unassembled WGS sequence"/>
</dbReference>
<keyword evidence="1" id="KW-0812">Transmembrane</keyword>
<sequence length="87" mass="10049">MQIMGVIAVIVTLVLVAYGLTSQIYRNYKNKNTRGLSLSFFFLGFMSWCVWSIYGWMRGDFFIGFAQTVGGAMNAVILLQFWLYRKK</sequence>
<dbReference type="InterPro" id="IPR004316">
    <property type="entry name" value="SWEET_rpt"/>
</dbReference>
<dbReference type="GO" id="GO:0016020">
    <property type="term" value="C:membrane"/>
    <property type="evidence" value="ECO:0007669"/>
    <property type="project" value="InterPro"/>
</dbReference>
<dbReference type="STRING" id="1798407.A3A16_02445"/>
<evidence type="ECO:0008006" key="4">
    <source>
        <dbReference type="Google" id="ProtNLM"/>
    </source>
</evidence>
<keyword evidence="1" id="KW-0472">Membrane</keyword>
<evidence type="ECO:0000313" key="2">
    <source>
        <dbReference type="EMBL" id="OGY66145.1"/>
    </source>
</evidence>
<dbReference type="Gene3D" id="1.20.1280.290">
    <property type="match status" value="1"/>
</dbReference>
<accession>A0A1G1ZNR4</accession>
<dbReference type="EMBL" id="MHJJ01000004">
    <property type="protein sequence ID" value="OGY66145.1"/>
    <property type="molecule type" value="Genomic_DNA"/>
</dbReference>
<dbReference type="AlphaFoldDB" id="A0A1G1ZNR4"/>
<dbReference type="Pfam" id="PF03083">
    <property type="entry name" value="MtN3_slv"/>
    <property type="match status" value="1"/>
</dbReference>
<reference evidence="2 3" key="1">
    <citation type="journal article" date="2016" name="Nat. Commun.">
        <title>Thousands of microbial genomes shed light on interconnected biogeochemical processes in an aquifer system.</title>
        <authorList>
            <person name="Anantharaman K."/>
            <person name="Brown C.T."/>
            <person name="Hug L.A."/>
            <person name="Sharon I."/>
            <person name="Castelle C.J."/>
            <person name="Probst A.J."/>
            <person name="Thomas B.C."/>
            <person name="Singh A."/>
            <person name="Wilkins M.J."/>
            <person name="Karaoz U."/>
            <person name="Brodie E.L."/>
            <person name="Williams K.H."/>
            <person name="Hubbard S.S."/>
            <person name="Banfield J.F."/>
        </authorList>
    </citation>
    <scope>NUCLEOTIDE SEQUENCE [LARGE SCALE GENOMIC DNA]</scope>
</reference>
<comment type="caution">
    <text evidence="2">The sequence shown here is derived from an EMBL/GenBank/DDBJ whole genome shotgun (WGS) entry which is preliminary data.</text>
</comment>
<feature type="transmembrane region" description="Helical" evidence="1">
    <location>
        <begin position="37"/>
        <end position="56"/>
    </location>
</feature>
<organism evidence="2 3">
    <name type="scientific">Candidatus Harrisonbacteria bacterium RIFCSPLOWO2_01_FULL_44_18</name>
    <dbReference type="NCBI Taxonomy" id="1798407"/>
    <lineage>
        <taxon>Bacteria</taxon>
        <taxon>Candidatus Harrisoniibacteriota</taxon>
    </lineage>
</organism>
<protein>
    <recommendedName>
        <fullName evidence="4">MtN3 and saliva related transmembrane protein</fullName>
    </recommendedName>
</protein>